<gene>
    <name evidence="5 7" type="primary">rpsI</name>
    <name evidence="7" type="ORF">FZC37_00755</name>
</gene>
<dbReference type="OrthoDB" id="9803965at2"/>
<dbReference type="NCBIfam" id="NF001099">
    <property type="entry name" value="PRK00132.1"/>
    <property type="match status" value="1"/>
</dbReference>
<dbReference type="PROSITE" id="PS00360">
    <property type="entry name" value="RIBOSOMAL_S9"/>
    <property type="match status" value="1"/>
</dbReference>
<dbReference type="HAMAP" id="MF_00532_B">
    <property type="entry name" value="Ribosomal_uS9_B"/>
    <property type="match status" value="1"/>
</dbReference>
<keyword evidence="3 5" id="KW-0687">Ribonucleoprotein</keyword>
<accession>A0A5C0UIA7</accession>
<dbReference type="GO" id="GO:0006412">
    <property type="term" value="P:translation"/>
    <property type="evidence" value="ECO:0007669"/>
    <property type="project" value="UniProtKB-UniRule"/>
</dbReference>
<reference evidence="7 8" key="1">
    <citation type="submission" date="2019-08" db="EMBL/GenBank/DDBJ databases">
        <title>Highly reduced genomes of protist endosymbionts show evolutionary convergence.</title>
        <authorList>
            <person name="George E."/>
            <person name="Husnik F."/>
            <person name="Tashyreva D."/>
            <person name="Prokopchuk G."/>
            <person name="Horak A."/>
            <person name="Kwong W.K."/>
            <person name="Lukes J."/>
            <person name="Keeling P.J."/>
        </authorList>
    </citation>
    <scope>NUCLEOTIDE SEQUENCE [LARGE SCALE GENOMIC DNA]</scope>
    <source>
        <strain evidence="7">1621</strain>
    </source>
</reference>
<evidence type="ECO:0000256" key="5">
    <source>
        <dbReference type="HAMAP-Rule" id="MF_00532"/>
    </source>
</evidence>
<dbReference type="FunFam" id="3.30.230.10:FF:000001">
    <property type="entry name" value="30S ribosomal protein S9"/>
    <property type="match status" value="1"/>
</dbReference>
<dbReference type="PANTHER" id="PTHR21569">
    <property type="entry name" value="RIBOSOMAL PROTEIN S9"/>
    <property type="match status" value="1"/>
</dbReference>
<dbReference type="AlphaFoldDB" id="A0A5C0UIA7"/>
<evidence type="ECO:0000256" key="2">
    <source>
        <dbReference type="ARBA" id="ARBA00022980"/>
    </source>
</evidence>
<dbReference type="GO" id="GO:0003735">
    <property type="term" value="F:structural constituent of ribosome"/>
    <property type="evidence" value="ECO:0007669"/>
    <property type="project" value="InterPro"/>
</dbReference>
<evidence type="ECO:0000256" key="1">
    <source>
        <dbReference type="ARBA" id="ARBA00005251"/>
    </source>
</evidence>
<evidence type="ECO:0000256" key="4">
    <source>
        <dbReference type="ARBA" id="ARBA00035259"/>
    </source>
</evidence>
<protein>
    <recommendedName>
        <fullName evidence="4 5">Small ribosomal subunit protein uS9</fullName>
    </recommendedName>
</protein>
<dbReference type="EMBL" id="CP043312">
    <property type="protein sequence ID" value="QEK39470.1"/>
    <property type="molecule type" value="Genomic_DNA"/>
</dbReference>
<dbReference type="Gene3D" id="3.30.230.10">
    <property type="match status" value="1"/>
</dbReference>
<name>A0A5C0UIA7_9RICK</name>
<dbReference type="PANTHER" id="PTHR21569:SF1">
    <property type="entry name" value="SMALL RIBOSOMAL SUBUNIT PROTEIN US9M"/>
    <property type="match status" value="1"/>
</dbReference>
<evidence type="ECO:0000313" key="8">
    <source>
        <dbReference type="Proteomes" id="UP000323844"/>
    </source>
</evidence>
<dbReference type="Proteomes" id="UP000323844">
    <property type="component" value="Chromosome"/>
</dbReference>
<comment type="similarity">
    <text evidence="1 5 6">Belongs to the universal ribosomal protein uS9 family.</text>
</comment>
<keyword evidence="2 5" id="KW-0689">Ribosomal protein</keyword>
<dbReference type="InterPro" id="IPR014721">
    <property type="entry name" value="Ribsml_uS5_D2-typ_fold_subgr"/>
</dbReference>
<dbReference type="GO" id="GO:0022627">
    <property type="term" value="C:cytosolic small ribosomal subunit"/>
    <property type="evidence" value="ECO:0007669"/>
    <property type="project" value="TreeGrafter"/>
</dbReference>
<dbReference type="GO" id="GO:0003723">
    <property type="term" value="F:RNA binding"/>
    <property type="evidence" value="ECO:0007669"/>
    <property type="project" value="TreeGrafter"/>
</dbReference>
<evidence type="ECO:0000256" key="3">
    <source>
        <dbReference type="ARBA" id="ARBA00023274"/>
    </source>
</evidence>
<dbReference type="InterPro" id="IPR023035">
    <property type="entry name" value="Ribosomal_uS9_bac/plastid"/>
</dbReference>
<dbReference type="RefSeq" id="WP_148951831.1">
    <property type="nucleotide sequence ID" value="NZ_CP043312.1"/>
</dbReference>
<organism evidence="7 8">
    <name type="scientific">Candidatus Sneabacter namystus</name>
    <dbReference type="NCBI Taxonomy" id="2601646"/>
    <lineage>
        <taxon>Bacteria</taxon>
        <taxon>Pseudomonadati</taxon>
        <taxon>Pseudomonadota</taxon>
        <taxon>Alphaproteobacteria</taxon>
        <taxon>Rickettsiales</taxon>
        <taxon>Rickettsiaceae</taxon>
        <taxon>Rickettsieae</taxon>
        <taxon>Candidatus Sneabacter</taxon>
    </lineage>
</organism>
<sequence length="133" mass="14708">MSSNSVCTVGRRKTSVARLRLSVGSGVYTVNGQCISEYFGTGIGSLKSKKVLEPFVASDKEGQFSFSCTVSGGGRTGQAEAMRHAVARALEKYDVSLRGIMRKNGFLTRDSREVERKKYGFHKARKRTQFSKR</sequence>
<evidence type="ECO:0000256" key="6">
    <source>
        <dbReference type="RuleBase" id="RU003815"/>
    </source>
</evidence>
<dbReference type="InterPro" id="IPR020574">
    <property type="entry name" value="Ribosomal_uS9_CS"/>
</dbReference>
<dbReference type="InterPro" id="IPR000754">
    <property type="entry name" value="Ribosomal_uS9"/>
</dbReference>
<dbReference type="InterPro" id="IPR020568">
    <property type="entry name" value="Ribosomal_Su5_D2-typ_SF"/>
</dbReference>
<keyword evidence="8" id="KW-1185">Reference proteome</keyword>
<evidence type="ECO:0000313" key="7">
    <source>
        <dbReference type="EMBL" id="QEK39470.1"/>
    </source>
</evidence>
<dbReference type="Pfam" id="PF00380">
    <property type="entry name" value="Ribosomal_S9"/>
    <property type="match status" value="1"/>
</dbReference>
<proteinExistence type="inferred from homology"/>
<dbReference type="SUPFAM" id="SSF54211">
    <property type="entry name" value="Ribosomal protein S5 domain 2-like"/>
    <property type="match status" value="1"/>
</dbReference>
<dbReference type="KEGG" id="snay:FZC37_00755"/>